<dbReference type="EMBL" id="AMRI01000009">
    <property type="protein sequence ID" value="EKE75159.1"/>
    <property type="molecule type" value="Genomic_DNA"/>
</dbReference>
<feature type="transmembrane region" description="Helical" evidence="1">
    <location>
        <begin position="241"/>
        <end position="268"/>
    </location>
</feature>
<dbReference type="AlphaFoldDB" id="K2JY13"/>
<feature type="transmembrane region" description="Helical" evidence="1">
    <location>
        <begin position="394"/>
        <end position="416"/>
    </location>
</feature>
<accession>K2JY13</accession>
<protein>
    <submittedName>
        <fullName evidence="2">Uncharacterized protein</fullName>
    </submittedName>
</protein>
<feature type="transmembrane region" description="Helical" evidence="1">
    <location>
        <begin position="303"/>
        <end position="323"/>
    </location>
</feature>
<gene>
    <name evidence="2" type="ORF">B3C1_07781</name>
</gene>
<feature type="transmembrane region" description="Helical" evidence="1">
    <location>
        <begin position="71"/>
        <end position="97"/>
    </location>
</feature>
<feature type="transmembrane region" description="Helical" evidence="1">
    <location>
        <begin position="428"/>
        <end position="446"/>
    </location>
</feature>
<feature type="transmembrane region" description="Helical" evidence="1">
    <location>
        <begin position="360"/>
        <end position="382"/>
    </location>
</feature>
<keyword evidence="1" id="KW-0812">Transmembrane</keyword>
<proteinExistence type="predicted"/>
<sequence>MLWLLFGLALFAGAYRFLLPLLARQLGDAPQAARAPGPRLSPWSLMLSQVATVALGPLLVGCYLASKLHGWSLVVIPVFYIALALVLHFLVASRALAGQRQSLVALLGPRLPTFARHILALLVVLVSVFNLHLAMSDFKLRPWHDDGLVGVGLVLLASWAVIGRNRWVFRYLLPLLALLMLGGTLAALVLALMGGKAQWQLDAAHFTALPALGDATLLLASFLGTLALVPSLAGQGSGPRQGALIGAAPVLLNGALTLVWAVLTLVLLGPATQDQADSPFFLWGAIDNLVEALGLSPHLWLKLWMQLPVLALLLVSLRAARLAWADALAFDQQSLGRRCLLGLPVLLLLVGTTLDDDGPQMLGIFALGSGVLVGLWVTLALLWQSRRPGHWPWWPLAAWALCALLAISYAWTMVLWSLQSLGWYLGEMGSWALGLVLLAGLTVLAWRHRPRGVA</sequence>
<feature type="transmembrane region" description="Helical" evidence="1">
    <location>
        <begin position="40"/>
        <end position="64"/>
    </location>
</feature>
<name>K2JY13_9GAMM</name>
<feature type="transmembrane region" description="Helical" evidence="1">
    <location>
        <begin position="171"/>
        <end position="194"/>
    </location>
</feature>
<evidence type="ECO:0000313" key="3">
    <source>
        <dbReference type="Proteomes" id="UP000006755"/>
    </source>
</evidence>
<keyword evidence="3" id="KW-1185">Reference proteome</keyword>
<evidence type="ECO:0000256" key="1">
    <source>
        <dbReference type="SAM" id="Phobius"/>
    </source>
</evidence>
<organism evidence="2 3">
    <name type="scientific">Gallaecimonas xiamenensis 3-C-1</name>
    <dbReference type="NCBI Taxonomy" id="745411"/>
    <lineage>
        <taxon>Bacteria</taxon>
        <taxon>Pseudomonadati</taxon>
        <taxon>Pseudomonadota</taxon>
        <taxon>Gammaproteobacteria</taxon>
        <taxon>Enterobacterales</taxon>
        <taxon>Gallaecimonadaceae</taxon>
        <taxon>Gallaecimonas</taxon>
    </lineage>
</organism>
<feature type="transmembrane region" description="Helical" evidence="1">
    <location>
        <begin position="117"/>
        <end position="135"/>
    </location>
</feature>
<dbReference type="STRING" id="745411.B3C1_07781"/>
<feature type="transmembrane region" description="Helical" evidence="1">
    <location>
        <begin position="335"/>
        <end position="354"/>
    </location>
</feature>
<dbReference type="Proteomes" id="UP000006755">
    <property type="component" value="Unassembled WGS sequence"/>
</dbReference>
<comment type="caution">
    <text evidence="2">The sequence shown here is derived from an EMBL/GenBank/DDBJ whole genome shotgun (WGS) entry which is preliminary data.</text>
</comment>
<reference evidence="2 3" key="1">
    <citation type="journal article" date="2012" name="J. Bacteriol.">
        <title>Genome Sequence of Gallaecimonas xiamenensis Type Strain 3-C-1.</title>
        <authorList>
            <person name="Lai Q."/>
            <person name="Wang L."/>
            <person name="Wang W."/>
            <person name="Shao Z."/>
        </authorList>
    </citation>
    <scope>NUCLEOTIDE SEQUENCE [LARGE SCALE GENOMIC DNA]</scope>
    <source>
        <strain evidence="2 3">3-C-1</strain>
    </source>
</reference>
<feature type="transmembrane region" description="Helical" evidence="1">
    <location>
        <begin position="206"/>
        <end position="229"/>
    </location>
</feature>
<keyword evidence="1" id="KW-1133">Transmembrane helix</keyword>
<keyword evidence="1" id="KW-0472">Membrane</keyword>
<dbReference type="RefSeq" id="WP_008484026.1">
    <property type="nucleotide sequence ID" value="NZ_AMRI01000009.1"/>
</dbReference>
<evidence type="ECO:0000313" key="2">
    <source>
        <dbReference type="EMBL" id="EKE75159.1"/>
    </source>
</evidence>